<gene>
    <name evidence="1" type="ORF">F0357_13350</name>
</gene>
<keyword evidence="2" id="KW-1185">Reference proteome</keyword>
<name>A0A6A7Y5I7_9HYPH</name>
<dbReference type="EMBL" id="VWNA01000001">
    <property type="protein sequence ID" value="MQT13607.1"/>
    <property type="molecule type" value="Genomic_DNA"/>
</dbReference>
<proteinExistence type="predicted"/>
<evidence type="ECO:0000313" key="2">
    <source>
        <dbReference type="Proteomes" id="UP000332515"/>
    </source>
</evidence>
<accession>A0A6A7Y5I7</accession>
<protein>
    <recommendedName>
        <fullName evidence="3">Bacteriocin</fullName>
    </recommendedName>
</protein>
<comment type="caution">
    <text evidence="1">The sequence shown here is derived from an EMBL/GenBank/DDBJ whole genome shotgun (WGS) entry which is preliminary data.</text>
</comment>
<evidence type="ECO:0008006" key="3">
    <source>
        <dbReference type="Google" id="ProtNLM"/>
    </source>
</evidence>
<dbReference type="RefSeq" id="WP_153482537.1">
    <property type="nucleotide sequence ID" value="NZ_VWNA01000001.1"/>
</dbReference>
<sequence length="103" mass="9713">MNTNANVLALDDRALVALNGGLTGTEIGAIAGGALGAIAVGASAVAAVTAATAIGLPVVVGTAIFEGVCAACGGAFAGGVDGAAVGWVASHAESAWDDVKSWF</sequence>
<organism evidence="1 2">
    <name type="scientific">Segnochrobactrum spirostomi</name>
    <dbReference type="NCBI Taxonomy" id="2608987"/>
    <lineage>
        <taxon>Bacteria</taxon>
        <taxon>Pseudomonadati</taxon>
        <taxon>Pseudomonadota</taxon>
        <taxon>Alphaproteobacteria</taxon>
        <taxon>Hyphomicrobiales</taxon>
        <taxon>Segnochrobactraceae</taxon>
        <taxon>Segnochrobactrum</taxon>
    </lineage>
</organism>
<reference evidence="1 2" key="1">
    <citation type="submission" date="2019-09" db="EMBL/GenBank/DDBJ databases">
        <title>Segnochrobactrum spirostomi gen. nov., sp. nov., isolated from the ciliate Spirostomum cf. yagiui and description of a novel family, Segnochrobactraceae fam. nov. within the order Rhizobiales of the class Alphaproteobacteria.</title>
        <authorList>
            <person name="Akter S."/>
            <person name="Shazib S.U.A."/>
            <person name="Shin M.K."/>
        </authorList>
    </citation>
    <scope>NUCLEOTIDE SEQUENCE [LARGE SCALE GENOMIC DNA]</scope>
    <source>
        <strain evidence="1 2">Sp-1</strain>
    </source>
</reference>
<dbReference type="Proteomes" id="UP000332515">
    <property type="component" value="Unassembled WGS sequence"/>
</dbReference>
<evidence type="ECO:0000313" key="1">
    <source>
        <dbReference type="EMBL" id="MQT13607.1"/>
    </source>
</evidence>
<dbReference type="AlphaFoldDB" id="A0A6A7Y5I7"/>